<dbReference type="eggNOG" id="COG4826">
    <property type="taxonomic scope" value="Bacteria"/>
</dbReference>
<comment type="caution">
    <text evidence="4">The sequence shown here is derived from an EMBL/GenBank/DDBJ whole genome shotgun (WGS) entry which is preliminary data.</text>
</comment>
<proteinExistence type="inferred from homology"/>
<dbReference type="Pfam" id="PF00079">
    <property type="entry name" value="Serpin"/>
    <property type="match status" value="1"/>
</dbReference>
<feature type="signal peptide" evidence="2">
    <location>
        <begin position="1"/>
        <end position="21"/>
    </location>
</feature>
<dbReference type="GeneID" id="90983190"/>
<dbReference type="InterPro" id="IPR000215">
    <property type="entry name" value="Serpin_fam"/>
</dbReference>
<dbReference type="InterPro" id="IPR042185">
    <property type="entry name" value="Serpin_sf_2"/>
</dbReference>
<dbReference type="Gene3D" id="2.30.39.10">
    <property type="entry name" value="Alpha-1-antitrypsin, domain 1"/>
    <property type="match status" value="1"/>
</dbReference>
<dbReference type="InterPro" id="IPR036186">
    <property type="entry name" value="Serpin_sf"/>
</dbReference>
<dbReference type="GO" id="GO:0004867">
    <property type="term" value="F:serine-type endopeptidase inhibitor activity"/>
    <property type="evidence" value="ECO:0007669"/>
    <property type="project" value="InterPro"/>
</dbReference>
<dbReference type="EMBL" id="JMKI01000021">
    <property type="protein sequence ID" value="KEJ92607.1"/>
    <property type="molecule type" value="Genomic_DNA"/>
</dbReference>
<name>A0A073J4H5_9BACT</name>
<dbReference type="PANTHER" id="PTHR11461:SF211">
    <property type="entry name" value="GH10112P-RELATED"/>
    <property type="match status" value="1"/>
</dbReference>
<dbReference type="OrthoDB" id="9764871at2"/>
<dbReference type="CDD" id="cd19590">
    <property type="entry name" value="serpin_thermopin-like"/>
    <property type="match status" value="1"/>
</dbReference>
<dbReference type="PROSITE" id="PS00284">
    <property type="entry name" value="SERPIN"/>
    <property type="match status" value="1"/>
</dbReference>
<dbReference type="InterPro" id="IPR042178">
    <property type="entry name" value="Serpin_sf_1"/>
</dbReference>
<dbReference type="GO" id="GO:0005615">
    <property type="term" value="C:extracellular space"/>
    <property type="evidence" value="ECO:0007669"/>
    <property type="project" value="InterPro"/>
</dbReference>
<dbReference type="InterPro" id="IPR023795">
    <property type="entry name" value="Serpin_CS"/>
</dbReference>
<dbReference type="SUPFAM" id="SSF56574">
    <property type="entry name" value="Serpins"/>
    <property type="match status" value="1"/>
</dbReference>
<evidence type="ECO:0000259" key="3">
    <source>
        <dbReference type="SMART" id="SM00093"/>
    </source>
</evidence>
<dbReference type="SMART" id="SM00093">
    <property type="entry name" value="SERPIN"/>
    <property type="match status" value="1"/>
</dbReference>
<dbReference type="InterPro" id="IPR023796">
    <property type="entry name" value="Serpin_dom"/>
</dbReference>
<accession>A0A073J4H5</accession>
<gene>
    <name evidence="4" type="ORF">EH55_02280</name>
</gene>
<comment type="similarity">
    <text evidence="1">Belongs to the serpin family.</text>
</comment>
<evidence type="ECO:0000256" key="2">
    <source>
        <dbReference type="SAM" id="SignalP"/>
    </source>
</evidence>
<evidence type="ECO:0000256" key="1">
    <source>
        <dbReference type="RuleBase" id="RU000411"/>
    </source>
</evidence>
<reference evidence="4 5" key="1">
    <citation type="submission" date="2014-04" db="EMBL/GenBank/DDBJ databases">
        <title>Draft Genome Sequence of Synergistes jonesii.</title>
        <authorList>
            <person name="Coil D.A."/>
            <person name="Eisen J.A."/>
            <person name="Holland-Moritz H.E."/>
        </authorList>
    </citation>
    <scope>NUCLEOTIDE SEQUENCE [LARGE SCALE GENOMIC DNA]</scope>
    <source>
        <strain evidence="4 5">78-1</strain>
    </source>
</reference>
<feature type="chain" id="PRO_5001690246" description="Serpin domain-containing protein" evidence="2">
    <location>
        <begin position="22"/>
        <end position="511"/>
    </location>
</feature>
<feature type="domain" description="Serpin" evidence="3">
    <location>
        <begin position="150"/>
        <end position="511"/>
    </location>
</feature>
<evidence type="ECO:0000313" key="4">
    <source>
        <dbReference type="EMBL" id="KEJ92607.1"/>
    </source>
</evidence>
<keyword evidence="5" id="KW-1185">Reference proteome</keyword>
<evidence type="ECO:0000313" key="5">
    <source>
        <dbReference type="Proteomes" id="UP000027665"/>
    </source>
</evidence>
<dbReference type="AlphaFoldDB" id="A0A073J4H5"/>
<organism evidence="4 5">
    <name type="scientific">Synergistes jonesii</name>
    <dbReference type="NCBI Taxonomy" id="2754"/>
    <lineage>
        <taxon>Bacteria</taxon>
        <taxon>Thermotogati</taxon>
        <taxon>Synergistota</taxon>
        <taxon>Synergistia</taxon>
        <taxon>Synergistales</taxon>
        <taxon>Synergistaceae</taxon>
        <taxon>Synergistes</taxon>
    </lineage>
</organism>
<dbReference type="Proteomes" id="UP000027665">
    <property type="component" value="Unassembled WGS sequence"/>
</dbReference>
<dbReference type="RefSeq" id="WP_051682652.1">
    <property type="nucleotide sequence ID" value="NZ_JMKI01000021.1"/>
</dbReference>
<dbReference type="PANTHER" id="PTHR11461">
    <property type="entry name" value="SERINE PROTEASE INHIBITOR, SERPIN"/>
    <property type="match status" value="1"/>
</dbReference>
<protein>
    <recommendedName>
        <fullName evidence="3">Serpin domain-containing protein</fullName>
    </recommendedName>
</protein>
<sequence length="511" mass="56492">MKKLTALAAALFLSICATAFAETAALIPPFHWTYHSLSSLHAAGLINEEIVPGKSAFTPEQVCSLVVMALKRAENDPSKLGDAELSAMRQLTSAYRDHFKLAGYQYEVIRNDIEIAALNAGLTAMETNGAAHEARTLSSEAARSVNKFTFGLYRQAALSGGNNSFFISPYSVSTALAMTYAGARGATEREMEEALFFSPEIHKSMGALISEINNVPQDVAQVSCANALWPAKNEKILPDFAHTVREYYGAELTPLDYAGAPEGSRRRVNKWVEKMTKQKIKDLVPAGAFTRETLLTLTNAVYFKSSWLEEFQPEDTLPRPFWPDGEHSVNVVTMRRRGEALNYAKLPECEIIEMPYKGRRFSMFVILPDKRNGFDAAEEMLSAEQLTKWREKMAPRAVEIFMPKFKQESSYELTSMLSRLGISSAFSPSADFSAVTGTGGVHIDKALHKTFIDVAEEGTEAAAATAIIMKRTSLAERPADVVTFRADHPFVYLITENNSGAILFIGRYMKP</sequence>
<dbReference type="STRING" id="2754.EH55_02280"/>
<dbReference type="Gene3D" id="3.30.497.10">
    <property type="entry name" value="Antithrombin, subunit I, domain 2"/>
    <property type="match status" value="1"/>
</dbReference>
<keyword evidence="2" id="KW-0732">Signal</keyword>